<evidence type="ECO:0000313" key="1">
    <source>
        <dbReference type="EMBL" id="KAJ2934789.1"/>
    </source>
</evidence>
<dbReference type="OrthoDB" id="2748701at2759"/>
<evidence type="ECO:0000313" key="2">
    <source>
        <dbReference type="Proteomes" id="UP001140091"/>
    </source>
</evidence>
<dbReference type="Proteomes" id="UP001140091">
    <property type="component" value="Unassembled WGS sequence"/>
</dbReference>
<feature type="non-terminal residue" evidence="1">
    <location>
        <position position="283"/>
    </location>
</feature>
<reference evidence="1" key="1">
    <citation type="submission" date="2022-06" db="EMBL/GenBank/DDBJ databases">
        <title>Genome Sequence of Candolleomyces eurysporus.</title>
        <authorList>
            <person name="Buettner E."/>
        </authorList>
    </citation>
    <scope>NUCLEOTIDE SEQUENCE</scope>
    <source>
        <strain evidence="1">VTCC 930004</strain>
    </source>
</reference>
<dbReference type="EMBL" id="JANBPK010000709">
    <property type="protein sequence ID" value="KAJ2934789.1"/>
    <property type="molecule type" value="Genomic_DNA"/>
</dbReference>
<organism evidence="1 2">
    <name type="scientific">Candolleomyces eurysporus</name>
    <dbReference type="NCBI Taxonomy" id="2828524"/>
    <lineage>
        <taxon>Eukaryota</taxon>
        <taxon>Fungi</taxon>
        <taxon>Dikarya</taxon>
        <taxon>Basidiomycota</taxon>
        <taxon>Agaricomycotina</taxon>
        <taxon>Agaricomycetes</taxon>
        <taxon>Agaricomycetidae</taxon>
        <taxon>Agaricales</taxon>
        <taxon>Agaricineae</taxon>
        <taxon>Psathyrellaceae</taxon>
        <taxon>Candolleomyces</taxon>
    </lineage>
</organism>
<name>A0A9W8JIL8_9AGAR</name>
<proteinExistence type="predicted"/>
<protein>
    <recommendedName>
        <fullName evidence="3">F-box domain-containing protein</fullName>
    </recommendedName>
</protein>
<evidence type="ECO:0008006" key="3">
    <source>
        <dbReference type="Google" id="ProtNLM"/>
    </source>
</evidence>
<keyword evidence="2" id="KW-1185">Reference proteome</keyword>
<comment type="caution">
    <text evidence="1">The sequence shown here is derived from an EMBL/GenBank/DDBJ whole genome shotgun (WGS) entry which is preliminary data.</text>
</comment>
<gene>
    <name evidence="1" type="ORF">H1R20_g2241</name>
</gene>
<sequence>MNSCPHEILFQIFGLACDDDGSTGRALSLVSRNVHELSKEFKYQSIAIVGIPRLVSFAAVLQHLQAPNRRVRHLFFSSIAQNLSGKPKRISEDLQNYRDTCDAFSKVMRIVAPTLVTCEIVFQSARMVTLIPESCPCLTDLSLVGPFPILLPDGDGAPRFPSLRSLTFSSFTDYPSHLFEDIATQAPNLQKLAFYPAQACHPHHAPRLALPSTIKQVTVQPGTEINRELRNAYCKQSVQALMERKLIYMQKNHNRCRVECVDPGRPQTSPQDALSVWLLRSYD</sequence>
<dbReference type="AlphaFoldDB" id="A0A9W8JIL8"/>
<accession>A0A9W8JIL8</accession>